<keyword evidence="10" id="KW-1185">Reference proteome</keyword>
<keyword evidence="3 9" id="KW-0032">Aminotransferase</keyword>
<evidence type="ECO:0000256" key="6">
    <source>
        <dbReference type="ARBA" id="ARBA00029440"/>
    </source>
</evidence>
<comment type="pathway">
    <text evidence="6">Amino-acid biosynthesis.</text>
</comment>
<keyword evidence="5 7" id="KW-0663">Pyridoxal phosphate</keyword>
<name>A0A1U9M9U5_9HYPH</name>
<dbReference type="Proteomes" id="UP000189660">
    <property type="component" value="Chromosome"/>
</dbReference>
<dbReference type="EMBL" id="CP015820">
    <property type="protein sequence ID" value="AQT42280.1"/>
    <property type="molecule type" value="Genomic_DNA"/>
</dbReference>
<dbReference type="InterPro" id="IPR004839">
    <property type="entry name" value="Aminotransferase_I/II_large"/>
</dbReference>
<dbReference type="KEGG" id="bapa:BBC0178_007860"/>
<keyword evidence="4 9" id="KW-0808">Transferase</keyword>
<evidence type="ECO:0000256" key="3">
    <source>
        <dbReference type="ARBA" id="ARBA00022576"/>
    </source>
</evidence>
<evidence type="ECO:0000256" key="5">
    <source>
        <dbReference type="ARBA" id="ARBA00022898"/>
    </source>
</evidence>
<dbReference type="Pfam" id="PF00155">
    <property type="entry name" value="Aminotran_1_2"/>
    <property type="match status" value="1"/>
</dbReference>
<dbReference type="InterPro" id="IPR001917">
    <property type="entry name" value="Aminotrans_II_pyridoxalP_BS"/>
</dbReference>
<sequence length="373" mass="40971">MSDKYVFPAVTPLVASLPSTVPFTGPEAIERKTGHLFRARLGANENGFGPAPSVIEALKNSPNEVWKYGDPENYDLTNALAELYDLKPNELTIGPGVDSLLGVIVRQYIEPGDVVINSLGGYPTFNYHVAGFGGKLVEVPYLNDKADLQALSDAAHKYKAKIVYLANPDNPLGTWHNENAIEAFIKSLPETTLLVLDEAYGELAPKNELPAMSKLWPNVLRMRTFSKAYGLAGLRCGYAIGFSELINMFDKIRDHFSVNKMAQIAALQALADRKYLEEVIKKIETAKQQIVTIAGKNGLKTLPSATNFVAIDCGRDGKFATAVLNELIKRQIFVRKPFVPVLDRLIRVSVGPRKELDLFAEAFSYALIAADKG</sequence>
<dbReference type="CDD" id="cd00609">
    <property type="entry name" value="AAT_like"/>
    <property type="match status" value="1"/>
</dbReference>
<evidence type="ECO:0000256" key="4">
    <source>
        <dbReference type="ARBA" id="ARBA00022679"/>
    </source>
</evidence>
<protein>
    <submittedName>
        <fullName evidence="9">Histidinol-phosphate aminotransferase</fullName>
        <ecNumber evidence="9">2.6.1.9</ecNumber>
    </submittedName>
</protein>
<evidence type="ECO:0000313" key="9">
    <source>
        <dbReference type="EMBL" id="AQT42280.1"/>
    </source>
</evidence>
<dbReference type="SUPFAM" id="SSF53383">
    <property type="entry name" value="PLP-dependent transferases"/>
    <property type="match status" value="1"/>
</dbReference>
<reference evidence="9 10" key="1">
    <citation type="submission" date="2016-11" db="EMBL/GenBank/DDBJ databases">
        <title>Comparative genomics of Bartonella apis.</title>
        <authorList>
            <person name="Engel P."/>
        </authorList>
    </citation>
    <scope>NUCLEOTIDE SEQUENCE [LARGE SCALE GENOMIC DNA]</scope>
    <source>
        <strain evidence="9 10">BBC0178</strain>
    </source>
</reference>
<proteinExistence type="inferred from homology"/>
<evidence type="ECO:0000256" key="7">
    <source>
        <dbReference type="RuleBase" id="RU003693"/>
    </source>
</evidence>
<evidence type="ECO:0000313" key="10">
    <source>
        <dbReference type="Proteomes" id="UP000189660"/>
    </source>
</evidence>
<dbReference type="NCBIfam" id="NF006014">
    <property type="entry name" value="PRK08153.1"/>
    <property type="match status" value="1"/>
</dbReference>
<comment type="cofactor">
    <cofactor evidence="1 7">
        <name>pyridoxal 5'-phosphate</name>
        <dbReference type="ChEBI" id="CHEBI:597326"/>
    </cofactor>
</comment>
<comment type="similarity">
    <text evidence="2">Belongs to the class-II pyridoxal-phosphate-dependent aminotransferase family. Histidinol-phosphate aminotransferase subfamily.</text>
</comment>
<dbReference type="GO" id="GO:0030170">
    <property type="term" value="F:pyridoxal phosphate binding"/>
    <property type="evidence" value="ECO:0007669"/>
    <property type="project" value="InterPro"/>
</dbReference>
<dbReference type="OrthoDB" id="9809616at2"/>
<evidence type="ECO:0000256" key="1">
    <source>
        <dbReference type="ARBA" id="ARBA00001933"/>
    </source>
</evidence>
<evidence type="ECO:0000256" key="2">
    <source>
        <dbReference type="ARBA" id="ARBA00007970"/>
    </source>
</evidence>
<dbReference type="InterPro" id="IPR050106">
    <property type="entry name" value="HistidinolP_aminotransfase"/>
</dbReference>
<organism evidence="9 10">
    <name type="scientific">Bartonella apihabitans</name>
    <dbReference type="NCBI Taxonomy" id="2750929"/>
    <lineage>
        <taxon>Bacteria</taxon>
        <taxon>Pseudomonadati</taxon>
        <taxon>Pseudomonadota</taxon>
        <taxon>Alphaproteobacteria</taxon>
        <taxon>Hyphomicrobiales</taxon>
        <taxon>Bartonellaceae</taxon>
        <taxon>Bartonella</taxon>
    </lineage>
</organism>
<dbReference type="InterPro" id="IPR015422">
    <property type="entry name" value="PyrdxlP-dep_Trfase_small"/>
</dbReference>
<accession>A0A1U9M9U5</accession>
<dbReference type="InterPro" id="IPR015424">
    <property type="entry name" value="PyrdxlP-dep_Trfase"/>
</dbReference>
<dbReference type="Gene3D" id="3.90.1150.10">
    <property type="entry name" value="Aspartate Aminotransferase, domain 1"/>
    <property type="match status" value="1"/>
</dbReference>
<gene>
    <name evidence="9" type="ORF">BBC0178_007860</name>
</gene>
<dbReference type="GO" id="GO:0004400">
    <property type="term" value="F:histidinol-phosphate transaminase activity"/>
    <property type="evidence" value="ECO:0007669"/>
    <property type="project" value="UniProtKB-EC"/>
</dbReference>
<dbReference type="AlphaFoldDB" id="A0A1U9M9U5"/>
<dbReference type="InterPro" id="IPR015421">
    <property type="entry name" value="PyrdxlP-dep_Trfase_major"/>
</dbReference>
<dbReference type="PANTHER" id="PTHR43643">
    <property type="entry name" value="HISTIDINOL-PHOSPHATE AMINOTRANSFERASE 2"/>
    <property type="match status" value="1"/>
</dbReference>
<dbReference type="RefSeq" id="WP_078039287.1">
    <property type="nucleotide sequence ID" value="NZ_CP015820.1"/>
</dbReference>
<dbReference type="Gene3D" id="3.40.640.10">
    <property type="entry name" value="Type I PLP-dependent aspartate aminotransferase-like (Major domain)"/>
    <property type="match status" value="1"/>
</dbReference>
<dbReference type="PANTHER" id="PTHR43643:SF3">
    <property type="entry name" value="HISTIDINOL-PHOSPHATE AMINOTRANSFERASE"/>
    <property type="match status" value="1"/>
</dbReference>
<dbReference type="EC" id="2.6.1.9" evidence="9"/>
<dbReference type="PROSITE" id="PS00599">
    <property type="entry name" value="AA_TRANSFER_CLASS_2"/>
    <property type="match status" value="1"/>
</dbReference>
<feature type="domain" description="Aminotransferase class I/classII large" evidence="8">
    <location>
        <begin position="41"/>
        <end position="363"/>
    </location>
</feature>
<evidence type="ECO:0000259" key="8">
    <source>
        <dbReference type="Pfam" id="PF00155"/>
    </source>
</evidence>